<feature type="region of interest" description="Disordered" evidence="1">
    <location>
        <begin position="70"/>
        <end position="91"/>
    </location>
</feature>
<organism evidence="2 3">
    <name type="scientific">Rhodoferax ferrireducens</name>
    <dbReference type="NCBI Taxonomy" id="192843"/>
    <lineage>
        <taxon>Bacteria</taxon>
        <taxon>Pseudomonadati</taxon>
        <taxon>Pseudomonadota</taxon>
        <taxon>Betaproteobacteria</taxon>
        <taxon>Burkholderiales</taxon>
        <taxon>Comamonadaceae</taxon>
        <taxon>Rhodoferax</taxon>
    </lineage>
</organism>
<name>A0ABU2CDK1_9BURK</name>
<dbReference type="Proteomes" id="UP001180487">
    <property type="component" value="Unassembled WGS sequence"/>
</dbReference>
<proteinExistence type="predicted"/>
<evidence type="ECO:0000313" key="2">
    <source>
        <dbReference type="EMBL" id="MDR7379361.1"/>
    </source>
</evidence>
<sequence>MMAMLAVDSAAGLPPAISQPSGSEKTIPHRTDPQCFLLPTQQHHRHLLPHQHPKTAYACAQTDYAAGTAAPAATHPQHVANPALTRSIKTH</sequence>
<feature type="region of interest" description="Disordered" evidence="1">
    <location>
        <begin position="1"/>
        <end position="32"/>
    </location>
</feature>
<accession>A0ABU2CDK1</accession>
<keyword evidence="3" id="KW-1185">Reference proteome</keyword>
<dbReference type="EMBL" id="JAVDXT010000004">
    <property type="protein sequence ID" value="MDR7379361.1"/>
    <property type="molecule type" value="Genomic_DNA"/>
</dbReference>
<evidence type="ECO:0000256" key="1">
    <source>
        <dbReference type="SAM" id="MobiDB-lite"/>
    </source>
</evidence>
<evidence type="ECO:0000313" key="3">
    <source>
        <dbReference type="Proteomes" id="UP001180487"/>
    </source>
</evidence>
<comment type="caution">
    <text evidence="2">The sequence shown here is derived from an EMBL/GenBank/DDBJ whole genome shotgun (WGS) entry which is preliminary data.</text>
</comment>
<protein>
    <submittedName>
        <fullName evidence="2">Uncharacterized protein</fullName>
    </submittedName>
</protein>
<reference evidence="2 3" key="1">
    <citation type="submission" date="2023-07" db="EMBL/GenBank/DDBJ databases">
        <title>Sorghum-associated microbial communities from plants grown in Nebraska, USA.</title>
        <authorList>
            <person name="Schachtman D."/>
        </authorList>
    </citation>
    <scope>NUCLEOTIDE SEQUENCE [LARGE SCALE GENOMIC DNA]</scope>
    <source>
        <strain evidence="2 3">BE313</strain>
    </source>
</reference>
<gene>
    <name evidence="2" type="ORF">J2X19_004055</name>
</gene>